<dbReference type="PANTHER" id="PTHR42784">
    <property type="entry name" value="PYRANOSE 2-OXIDASE"/>
    <property type="match status" value="1"/>
</dbReference>
<evidence type="ECO:0000256" key="5">
    <source>
        <dbReference type="ARBA" id="ARBA00023002"/>
    </source>
</evidence>
<dbReference type="Gene3D" id="3.50.50.60">
    <property type="entry name" value="FAD/NAD(P)-binding domain"/>
    <property type="match status" value="2"/>
</dbReference>
<dbReference type="InterPro" id="IPR051473">
    <property type="entry name" value="P2Ox-like"/>
</dbReference>
<sequence>MITTKNYDFDAIVVGSGITGGWAAKELTEKGLRVLVLERGRDLQHGTGYLGEHAPSWKIPFNGKPQRELEAENYEVQSQLYAFRTANMQFWNNDKLNPYATDEGTPFQWFRGGVVGGKSLMWGRQTYRWSEEDFKANAKDGHGIPWPVGYDEIAPWYSYVEKFIGVNGRKESLPQLPDGEFQKPMPWFAVEETIAERLKKNAPDITLTNARTAILTEDLPGRSACHYCGPCENGCSTGSYFSSQSSTLPAARATGNMTLRPNSVVDRLEYDKASGKISKVHVVDSETLQRHVFSARVVFLCASTVGSTQLLLNSTSEAFPNGLANRSGVLGQNLMDHFLGLGTVGMFADNRDTYYYGNRPTGLYIPRFRNLPDQQEDLGFVRGYGYQTMINSSNWMGSFNQKGFGAGFKDKLTAVPNTWTFYAGGFGECLPNPKNRVYLSQKKDRYGMRQVAFEFNWGDNEKAMARDIQTQGKRIVDAAGSAFTMSFGDVENLSIPGSGIHEMGTARMGDDPRQSVLNKYNQAHDVSNLFVTDGSFMTSSSCVNPSLTYMAFTARACDYAVKQMEAGVI</sequence>
<evidence type="ECO:0000313" key="9">
    <source>
        <dbReference type="Proteomes" id="UP000787472"/>
    </source>
</evidence>
<evidence type="ECO:0000313" key="8">
    <source>
        <dbReference type="EMBL" id="NHO65631.1"/>
    </source>
</evidence>
<dbReference type="AlphaFoldDB" id="A0A9E5MH82"/>
<dbReference type="Proteomes" id="UP000787472">
    <property type="component" value="Unassembled WGS sequence"/>
</dbReference>
<dbReference type="EMBL" id="JAAONZ010000005">
    <property type="protein sequence ID" value="NHO65631.1"/>
    <property type="molecule type" value="Genomic_DNA"/>
</dbReference>
<feature type="domain" description="Glucose-methanol-choline oxidoreductase C-terminal" evidence="7">
    <location>
        <begin position="431"/>
        <end position="552"/>
    </location>
</feature>
<keyword evidence="5" id="KW-0560">Oxidoreductase</keyword>
<comment type="cofactor">
    <cofactor evidence="1">
        <name>FAD</name>
        <dbReference type="ChEBI" id="CHEBI:57692"/>
    </cofactor>
</comment>
<dbReference type="InterPro" id="IPR000172">
    <property type="entry name" value="GMC_OxRdtase_N"/>
</dbReference>
<dbReference type="InterPro" id="IPR036188">
    <property type="entry name" value="FAD/NAD-bd_sf"/>
</dbReference>
<organism evidence="8 9">
    <name type="scientific">Pseudomaricurvus hydrocarbonicus</name>
    <dbReference type="NCBI Taxonomy" id="1470433"/>
    <lineage>
        <taxon>Bacteria</taxon>
        <taxon>Pseudomonadati</taxon>
        <taxon>Pseudomonadota</taxon>
        <taxon>Gammaproteobacteria</taxon>
        <taxon>Cellvibrionales</taxon>
        <taxon>Cellvibrionaceae</taxon>
        <taxon>Pseudomaricurvus</taxon>
    </lineage>
</organism>
<evidence type="ECO:0000256" key="4">
    <source>
        <dbReference type="ARBA" id="ARBA00022827"/>
    </source>
</evidence>
<feature type="domain" description="Glucose-methanol-choline oxidoreductase N-terminal" evidence="6">
    <location>
        <begin position="11"/>
        <end position="338"/>
    </location>
</feature>
<dbReference type="Pfam" id="PF00732">
    <property type="entry name" value="GMC_oxred_N"/>
    <property type="match status" value="1"/>
</dbReference>
<reference evidence="8" key="1">
    <citation type="submission" date="2020-03" db="EMBL/GenBank/DDBJ databases">
        <authorList>
            <person name="Guo F."/>
        </authorList>
    </citation>
    <scope>NUCLEOTIDE SEQUENCE</scope>
    <source>
        <strain evidence="8">JCM 30134</strain>
    </source>
</reference>
<keyword evidence="9" id="KW-1185">Reference proteome</keyword>
<accession>A0A9E5MH82</accession>
<proteinExistence type="inferred from homology"/>
<dbReference type="GO" id="GO:0050660">
    <property type="term" value="F:flavin adenine dinucleotide binding"/>
    <property type="evidence" value="ECO:0007669"/>
    <property type="project" value="InterPro"/>
</dbReference>
<evidence type="ECO:0000256" key="2">
    <source>
        <dbReference type="ARBA" id="ARBA00010790"/>
    </source>
</evidence>
<gene>
    <name evidence="8" type="ORF">G8770_08770</name>
</gene>
<dbReference type="RefSeq" id="WP_167184955.1">
    <property type="nucleotide sequence ID" value="NZ_JAAONZ010000005.1"/>
</dbReference>
<comment type="caution">
    <text evidence="8">The sequence shown here is derived from an EMBL/GenBank/DDBJ whole genome shotgun (WGS) entry which is preliminary data.</text>
</comment>
<keyword evidence="4" id="KW-0274">FAD</keyword>
<protein>
    <submittedName>
        <fullName evidence="8">GMC family oxidoreductase</fullName>
    </submittedName>
</protein>
<dbReference type="InterPro" id="IPR007867">
    <property type="entry name" value="GMC_OxRtase_C"/>
</dbReference>
<comment type="similarity">
    <text evidence="2">Belongs to the GMC oxidoreductase family.</text>
</comment>
<dbReference type="PANTHER" id="PTHR42784:SF1">
    <property type="entry name" value="PYRANOSE 2-OXIDASE"/>
    <property type="match status" value="1"/>
</dbReference>
<evidence type="ECO:0000256" key="1">
    <source>
        <dbReference type="ARBA" id="ARBA00001974"/>
    </source>
</evidence>
<evidence type="ECO:0000259" key="6">
    <source>
        <dbReference type="Pfam" id="PF00732"/>
    </source>
</evidence>
<dbReference type="Pfam" id="PF05199">
    <property type="entry name" value="GMC_oxred_C"/>
    <property type="match status" value="1"/>
</dbReference>
<keyword evidence="3" id="KW-0285">Flavoprotein</keyword>
<dbReference type="SUPFAM" id="SSF54373">
    <property type="entry name" value="FAD-linked reductases, C-terminal domain"/>
    <property type="match status" value="1"/>
</dbReference>
<evidence type="ECO:0000256" key="3">
    <source>
        <dbReference type="ARBA" id="ARBA00022630"/>
    </source>
</evidence>
<dbReference type="SUPFAM" id="SSF51905">
    <property type="entry name" value="FAD/NAD(P)-binding domain"/>
    <property type="match status" value="1"/>
</dbReference>
<name>A0A9E5MH82_9GAMM</name>
<evidence type="ECO:0000259" key="7">
    <source>
        <dbReference type="Pfam" id="PF05199"/>
    </source>
</evidence>
<dbReference type="GO" id="GO:0016614">
    <property type="term" value="F:oxidoreductase activity, acting on CH-OH group of donors"/>
    <property type="evidence" value="ECO:0007669"/>
    <property type="project" value="InterPro"/>
</dbReference>